<dbReference type="AlphaFoldDB" id="A0A8J6NLH6"/>
<comment type="subunit">
    <text evidence="3 13">Monomer.</text>
</comment>
<comment type="catalytic activity">
    <reaction evidence="8 13">
        <text>7-aminomethyl-7-carbaguanosine(34) in tRNA + S-adenosyl-L-methionine = epoxyqueuosine(34) in tRNA + adenine + L-methionine + 2 H(+)</text>
        <dbReference type="Rhea" id="RHEA:32155"/>
        <dbReference type="Rhea" id="RHEA-COMP:10342"/>
        <dbReference type="Rhea" id="RHEA-COMP:18582"/>
        <dbReference type="ChEBI" id="CHEBI:15378"/>
        <dbReference type="ChEBI" id="CHEBI:16708"/>
        <dbReference type="ChEBI" id="CHEBI:57844"/>
        <dbReference type="ChEBI" id="CHEBI:59789"/>
        <dbReference type="ChEBI" id="CHEBI:82833"/>
        <dbReference type="ChEBI" id="CHEBI:194443"/>
        <dbReference type="EC" id="2.4.99.17"/>
    </reaction>
</comment>
<evidence type="ECO:0000256" key="6">
    <source>
        <dbReference type="ARBA" id="ARBA00022691"/>
    </source>
</evidence>
<sequence>MKTSDFNYVLPQEMIAQTPAEPRDSSRLLALHRENGGIEHLNFRDIGRFLNPGDLLVINQTRVIPARIYARKESGGKVELLLLRQEEQLTWRALVGGKGLVTGKKVVINIESGDSSHRKGANPKSGDIGVQVEIIEVLDGAQRLIRFEEPIEPFFSQIGNVPLPPYIHAKLEDPERYQTVYAQEPGSAAAPTAGLHFTNRLLDELKAQGVGIAEVTLHVGLDTFAPVTEENADEHHIHTEWCEITPEAAKKINEAKEAGGRIIAVGTTSVRTLESAAQTGAILPMSGPTSLFILPGYKFQAVGRLITNFHLPKSTLLMLVSAFAEREQILNAYEVAKEEGYRFCSFGDAMIIL</sequence>
<keyword evidence="14" id="KW-0328">Glycosyltransferase</keyword>
<comment type="subcellular location">
    <subcellularLocation>
        <location evidence="1 13">Cytoplasm</location>
    </subcellularLocation>
</comment>
<dbReference type="FunFam" id="3.40.1780.10:FF:000001">
    <property type="entry name" value="S-adenosylmethionine:tRNA ribosyltransferase-isomerase"/>
    <property type="match status" value="1"/>
</dbReference>
<dbReference type="InterPro" id="IPR042118">
    <property type="entry name" value="QueA_dom1"/>
</dbReference>
<dbReference type="GO" id="GO:0005737">
    <property type="term" value="C:cytoplasm"/>
    <property type="evidence" value="ECO:0007669"/>
    <property type="project" value="UniProtKB-SubCell"/>
</dbReference>
<keyword evidence="5 13" id="KW-0808">Transferase</keyword>
<dbReference type="Pfam" id="PF02547">
    <property type="entry name" value="Queuosine_synth"/>
    <property type="match status" value="1"/>
</dbReference>
<dbReference type="EC" id="2.4.99.17" evidence="10 13"/>
<evidence type="ECO:0000256" key="7">
    <source>
        <dbReference type="ARBA" id="ARBA00022785"/>
    </source>
</evidence>
<accession>A0A8J6NLH6</accession>
<dbReference type="PANTHER" id="PTHR30307:SF0">
    <property type="entry name" value="S-ADENOSYLMETHIONINE:TRNA RIBOSYLTRANSFERASE-ISOMERASE"/>
    <property type="match status" value="1"/>
</dbReference>
<dbReference type="PANTHER" id="PTHR30307">
    <property type="entry name" value="S-ADENOSYLMETHIONINE:TRNA RIBOSYLTRANSFERASE-ISOMERASE"/>
    <property type="match status" value="1"/>
</dbReference>
<comment type="similarity">
    <text evidence="9 13">Belongs to the QueA family.</text>
</comment>
<comment type="function">
    <text evidence="13">Transfers and isomerizes the ribose moiety from AdoMet to the 7-aminomethyl group of 7-deazaguanine (preQ1-tRNA) to give epoxyqueuosine (oQ-tRNA).</text>
</comment>
<evidence type="ECO:0000256" key="8">
    <source>
        <dbReference type="ARBA" id="ARBA00052751"/>
    </source>
</evidence>
<dbReference type="Gene3D" id="2.40.10.240">
    <property type="entry name" value="QueA-like"/>
    <property type="match status" value="1"/>
</dbReference>
<evidence type="ECO:0000313" key="14">
    <source>
        <dbReference type="EMBL" id="MBC8335221.1"/>
    </source>
</evidence>
<evidence type="ECO:0000256" key="9">
    <source>
        <dbReference type="ARBA" id="ARBA00061210"/>
    </source>
</evidence>
<keyword evidence="6 13" id="KW-0949">S-adenosyl-L-methionine</keyword>
<keyword evidence="4 13" id="KW-0963">Cytoplasm</keyword>
<dbReference type="HAMAP" id="MF_00113">
    <property type="entry name" value="QueA"/>
    <property type="match status" value="1"/>
</dbReference>
<evidence type="ECO:0000256" key="10">
    <source>
        <dbReference type="ARBA" id="ARBA00066503"/>
    </source>
</evidence>
<evidence type="ECO:0000256" key="11">
    <source>
        <dbReference type="ARBA" id="ARBA00069325"/>
    </source>
</evidence>
<organism evidence="14 15">
    <name type="scientific">Candidatus Desulfolinea nitratireducens</name>
    <dbReference type="NCBI Taxonomy" id="2841698"/>
    <lineage>
        <taxon>Bacteria</taxon>
        <taxon>Bacillati</taxon>
        <taxon>Chloroflexota</taxon>
        <taxon>Anaerolineae</taxon>
        <taxon>Anaerolineales</taxon>
        <taxon>Anaerolineales incertae sedis</taxon>
        <taxon>Candidatus Desulfolinea</taxon>
    </lineage>
</organism>
<keyword evidence="7 13" id="KW-0671">Queuosine biosynthesis</keyword>
<dbReference type="InterPro" id="IPR036100">
    <property type="entry name" value="QueA_sf"/>
</dbReference>
<comment type="pathway">
    <text evidence="2 13">tRNA modification; tRNA-queuosine biosynthesis.</text>
</comment>
<evidence type="ECO:0000256" key="3">
    <source>
        <dbReference type="ARBA" id="ARBA00011245"/>
    </source>
</evidence>
<comment type="caution">
    <text evidence="14">The sequence shown here is derived from an EMBL/GenBank/DDBJ whole genome shotgun (WGS) entry which is preliminary data.</text>
</comment>
<name>A0A8J6NLH6_9CHLR</name>
<dbReference type="SUPFAM" id="SSF111337">
    <property type="entry name" value="QueA-like"/>
    <property type="match status" value="1"/>
</dbReference>
<dbReference type="GO" id="GO:0051075">
    <property type="term" value="F:S-adenosylmethionine:tRNA ribosyltransferase-isomerase activity"/>
    <property type="evidence" value="ECO:0007669"/>
    <property type="project" value="UniProtKB-EC"/>
</dbReference>
<evidence type="ECO:0000256" key="1">
    <source>
        <dbReference type="ARBA" id="ARBA00004496"/>
    </source>
</evidence>
<reference evidence="14 15" key="1">
    <citation type="submission" date="2020-08" db="EMBL/GenBank/DDBJ databases">
        <title>Bridging the membrane lipid divide: bacteria of the FCB group superphylum have the potential to synthesize archaeal ether lipids.</title>
        <authorList>
            <person name="Villanueva L."/>
            <person name="Von Meijenfeldt F.A.B."/>
            <person name="Westbye A.B."/>
            <person name="Yadav S."/>
            <person name="Hopmans E.C."/>
            <person name="Dutilh B.E."/>
            <person name="Sinninghe Damste J.S."/>
        </authorList>
    </citation>
    <scope>NUCLEOTIDE SEQUENCE [LARGE SCALE GENOMIC DNA]</scope>
    <source>
        <strain evidence="14">NIOZ-UU36</strain>
    </source>
</reference>
<dbReference type="GO" id="GO:0008616">
    <property type="term" value="P:tRNA queuosine(34) biosynthetic process"/>
    <property type="evidence" value="ECO:0007669"/>
    <property type="project" value="UniProtKB-UniRule"/>
</dbReference>
<protein>
    <recommendedName>
        <fullName evidence="11 13">S-adenosylmethionine:tRNA ribosyltransferase-isomerase</fullName>
        <ecNumber evidence="10 13">2.4.99.17</ecNumber>
    </recommendedName>
    <alternativeName>
        <fullName evidence="12 13">Queuosine biosynthesis protein QueA</fullName>
    </alternativeName>
</protein>
<evidence type="ECO:0000313" key="15">
    <source>
        <dbReference type="Proteomes" id="UP000614469"/>
    </source>
</evidence>
<dbReference type="EMBL" id="JACNJN010000095">
    <property type="protein sequence ID" value="MBC8335221.1"/>
    <property type="molecule type" value="Genomic_DNA"/>
</dbReference>
<dbReference type="Proteomes" id="UP000614469">
    <property type="component" value="Unassembled WGS sequence"/>
</dbReference>
<dbReference type="NCBIfam" id="NF001140">
    <property type="entry name" value="PRK00147.1"/>
    <property type="match status" value="1"/>
</dbReference>
<gene>
    <name evidence="13 14" type="primary">queA</name>
    <name evidence="14" type="ORF">H8E29_08155</name>
</gene>
<dbReference type="NCBIfam" id="TIGR00113">
    <property type="entry name" value="queA"/>
    <property type="match status" value="1"/>
</dbReference>
<evidence type="ECO:0000256" key="5">
    <source>
        <dbReference type="ARBA" id="ARBA00022679"/>
    </source>
</evidence>
<evidence type="ECO:0000256" key="13">
    <source>
        <dbReference type="HAMAP-Rule" id="MF_00113"/>
    </source>
</evidence>
<dbReference type="UniPathway" id="UPA00392"/>
<evidence type="ECO:0000256" key="4">
    <source>
        <dbReference type="ARBA" id="ARBA00022490"/>
    </source>
</evidence>
<dbReference type="InterPro" id="IPR042119">
    <property type="entry name" value="QueA_dom2"/>
</dbReference>
<evidence type="ECO:0000256" key="2">
    <source>
        <dbReference type="ARBA" id="ARBA00004691"/>
    </source>
</evidence>
<dbReference type="Gene3D" id="3.40.1780.10">
    <property type="entry name" value="QueA-like"/>
    <property type="match status" value="1"/>
</dbReference>
<proteinExistence type="inferred from homology"/>
<dbReference type="InterPro" id="IPR003699">
    <property type="entry name" value="QueA"/>
</dbReference>
<evidence type="ECO:0000256" key="12">
    <source>
        <dbReference type="ARBA" id="ARBA00076160"/>
    </source>
</evidence>